<feature type="transmembrane region" description="Helical" evidence="1">
    <location>
        <begin position="6"/>
        <end position="25"/>
    </location>
</feature>
<dbReference type="Proteomes" id="UP000189935">
    <property type="component" value="Chromosome I"/>
</dbReference>
<dbReference type="AlphaFoldDB" id="A0A1M6LLV1"/>
<organism evidence="2 3">
    <name type="scientific">Bradyrhizobium lablabi</name>
    <dbReference type="NCBI Taxonomy" id="722472"/>
    <lineage>
        <taxon>Bacteria</taxon>
        <taxon>Pseudomonadati</taxon>
        <taxon>Pseudomonadota</taxon>
        <taxon>Alphaproteobacteria</taxon>
        <taxon>Hyphomicrobiales</taxon>
        <taxon>Nitrobacteraceae</taxon>
        <taxon>Bradyrhizobium</taxon>
    </lineage>
</organism>
<accession>A0A1M6LLV1</accession>
<dbReference type="EMBL" id="LT670844">
    <property type="protein sequence ID" value="SHJ72186.1"/>
    <property type="molecule type" value="Genomic_DNA"/>
</dbReference>
<proteinExistence type="predicted"/>
<name>A0A1M6LLV1_9BRAD</name>
<evidence type="ECO:0000313" key="2">
    <source>
        <dbReference type="EMBL" id="SHJ72186.1"/>
    </source>
</evidence>
<evidence type="ECO:0000313" key="3">
    <source>
        <dbReference type="Proteomes" id="UP000189935"/>
    </source>
</evidence>
<keyword evidence="1" id="KW-0472">Membrane</keyword>
<evidence type="ECO:0000256" key="1">
    <source>
        <dbReference type="SAM" id="Phobius"/>
    </source>
</evidence>
<sequence>MDLQPFIACIAVFGFVCAVVGYIVGRAEGKSLAAFPDPTESGSNPL</sequence>
<keyword evidence="1" id="KW-0812">Transmembrane</keyword>
<keyword evidence="1" id="KW-1133">Transmembrane helix</keyword>
<reference evidence="2 3" key="1">
    <citation type="submission" date="2016-11" db="EMBL/GenBank/DDBJ databases">
        <authorList>
            <person name="Jaros S."/>
            <person name="Januszkiewicz K."/>
            <person name="Wedrychowicz H."/>
        </authorList>
    </citation>
    <scope>NUCLEOTIDE SEQUENCE [LARGE SCALE GENOMIC DNA]</scope>
    <source>
        <strain evidence="2 3">GAS499</strain>
    </source>
</reference>
<protein>
    <submittedName>
        <fullName evidence="2">Uncharacterized protein</fullName>
    </submittedName>
</protein>
<gene>
    <name evidence="2" type="ORF">SAMN05444159_1318</name>
</gene>